<dbReference type="PANTHER" id="PTHR46623">
    <property type="entry name" value="CARBOXYMETHYLENEBUTENOLIDASE-RELATED"/>
    <property type="match status" value="1"/>
</dbReference>
<dbReference type="AlphaFoldDB" id="A0A066U8I2"/>
<evidence type="ECO:0000259" key="1">
    <source>
        <dbReference type="Pfam" id="PF01738"/>
    </source>
</evidence>
<dbReference type="Gene3D" id="3.40.50.1820">
    <property type="entry name" value="alpha/beta hydrolase"/>
    <property type="match status" value="1"/>
</dbReference>
<name>A0A066U8I2_9PSEU</name>
<dbReference type="GO" id="GO:0016787">
    <property type="term" value="F:hydrolase activity"/>
    <property type="evidence" value="ECO:0007669"/>
    <property type="project" value="UniProtKB-KW"/>
</dbReference>
<keyword evidence="3" id="KW-1185">Reference proteome</keyword>
<dbReference type="EMBL" id="JMQI01000043">
    <property type="protein sequence ID" value="KDN20429.1"/>
    <property type="molecule type" value="Genomic_DNA"/>
</dbReference>
<reference evidence="2 3" key="1">
    <citation type="submission" date="2014-05" db="EMBL/GenBank/DDBJ databases">
        <title>Draft genome sequence of Amycolatopsis rifamycinica DSM 46095.</title>
        <authorList>
            <person name="Lal R."/>
            <person name="Saxena A."/>
            <person name="Kumari R."/>
            <person name="Mukherjee U."/>
            <person name="Singh P."/>
            <person name="Sangwan N."/>
            <person name="Mahato N.K."/>
        </authorList>
    </citation>
    <scope>NUCLEOTIDE SEQUENCE [LARGE SCALE GENOMIC DNA]</scope>
    <source>
        <strain evidence="2 3">DSM 46095</strain>
    </source>
</reference>
<dbReference type="Proteomes" id="UP000027345">
    <property type="component" value="Unassembled WGS sequence"/>
</dbReference>
<feature type="domain" description="Dienelactone hydrolase" evidence="1">
    <location>
        <begin position="34"/>
        <end position="242"/>
    </location>
</feature>
<dbReference type="RefSeq" id="WP_043782647.1">
    <property type="nucleotide sequence ID" value="NZ_JMQI01000043.1"/>
</dbReference>
<gene>
    <name evidence="2" type="ORF">DV20_20990</name>
</gene>
<dbReference type="InterPro" id="IPR002925">
    <property type="entry name" value="Dienelactn_hydro"/>
</dbReference>
<comment type="caution">
    <text evidence="2">The sequence shown here is derived from an EMBL/GenBank/DDBJ whole genome shotgun (WGS) entry which is preliminary data.</text>
</comment>
<keyword evidence="2" id="KW-0378">Hydrolase</keyword>
<dbReference type="Pfam" id="PF01738">
    <property type="entry name" value="DLH"/>
    <property type="match status" value="1"/>
</dbReference>
<evidence type="ECO:0000313" key="3">
    <source>
        <dbReference type="Proteomes" id="UP000027345"/>
    </source>
</evidence>
<dbReference type="InterPro" id="IPR029058">
    <property type="entry name" value="AB_hydrolase_fold"/>
</dbReference>
<organism evidence="2 3">
    <name type="scientific">Amycolatopsis rifamycinica</name>
    <dbReference type="NCBI Taxonomy" id="287986"/>
    <lineage>
        <taxon>Bacteria</taxon>
        <taxon>Bacillati</taxon>
        <taxon>Actinomycetota</taxon>
        <taxon>Actinomycetes</taxon>
        <taxon>Pseudonocardiales</taxon>
        <taxon>Pseudonocardiaceae</taxon>
        <taxon>Amycolatopsis</taxon>
    </lineage>
</organism>
<dbReference type="OrthoDB" id="188362at2"/>
<sequence>MCHSTDSRPPALENPGEVAQDGMLELTSADGTAFSAFQAIPAEPNGVNIVILPDIRGTHPYYQALANRFAQAGYTTAAIDYYGRTAGVGVRDDQFDWKQYLPSVQPDEVAADVKAAAEHLTKFNTGPVFTVGFCFGGGQSWRLSASDLGVTGVIGFYGLPKLVNDVVDDISAPLLLLLAGSDVATSQEEFDAFAASLDKAGKTYDMHVYEGAPHSFFDAAYDEWQEACDDAWSRMVGFIEKHSAKVPA</sequence>
<dbReference type="eggNOG" id="COG0412">
    <property type="taxonomic scope" value="Bacteria"/>
</dbReference>
<protein>
    <submittedName>
        <fullName evidence="2">Dienelactone hydrolase</fullName>
    </submittedName>
</protein>
<dbReference type="STRING" id="287986.DV20_20990"/>
<proteinExistence type="predicted"/>
<accession>A0A066U8I2</accession>
<dbReference type="SUPFAM" id="SSF53474">
    <property type="entry name" value="alpha/beta-Hydrolases"/>
    <property type="match status" value="1"/>
</dbReference>
<dbReference type="PANTHER" id="PTHR46623:SF6">
    <property type="entry name" value="ALPHA_BETA-HYDROLASES SUPERFAMILY PROTEIN"/>
    <property type="match status" value="1"/>
</dbReference>
<evidence type="ECO:0000313" key="2">
    <source>
        <dbReference type="EMBL" id="KDN20429.1"/>
    </source>
</evidence>
<dbReference type="InterPro" id="IPR051049">
    <property type="entry name" value="Dienelactone_hydrolase-like"/>
</dbReference>